<sequence>MNKEKKSPEKRKAGNEPEAVKGTNCGEQVIVASGKETNLKKKIWLISGSDPGEGKKISHHLRIMLYPPPSKSLRRQCLERAGVI</sequence>
<gene>
    <name evidence="2" type="ORF">AFUS01_LOCUS22790</name>
</gene>
<dbReference type="EMBL" id="CAJVCH010268664">
    <property type="protein sequence ID" value="CAG7734397.1"/>
    <property type="molecule type" value="Genomic_DNA"/>
</dbReference>
<accession>A0A8J2KAK7</accession>
<reference evidence="2" key="1">
    <citation type="submission" date="2021-06" db="EMBL/GenBank/DDBJ databases">
        <authorList>
            <person name="Hodson N. C."/>
            <person name="Mongue J. A."/>
            <person name="Jaron S. K."/>
        </authorList>
    </citation>
    <scope>NUCLEOTIDE SEQUENCE</scope>
</reference>
<dbReference type="AlphaFoldDB" id="A0A8J2KAK7"/>
<keyword evidence="3" id="KW-1185">Reference proteome</keyword>
<feature type="region of interest" description="Disordered" evidence="1">
    <location>
        <begin position="1"/>
        <end position="24"/>
    </location>
</feature>
<protein>
    <submittedName>
        <fullName evidence="2">Uncharacterized protein</fullName>
    </submittedName>
</protein>
<feature type="compositionally biased region" description="Basic and acidic residues" evidence="1">
    <location>
        <begin position="1"/>
        <end position="19"/>
    </location>
</feature>
<evidence type="ECO:0000256" key="1">
    <source>
        <dbReference type="SAM" id="MobiDB-lite"/>
    </source>
</evidence>
<evidence type="ECO:0000313" key="3">
    <source>
        <dbReference type="Proteomes" id="UP000708208"/>
    </source>
</evidence>
<evidence type="ECO:0000313" key="2">
    <source>
        <dbReference type="EMBL" id="CAG7734397.1"/>
    </source>
</evidence>
<dbReference type="Proteomes" id="UP000708208">
    <property type="component" value="Unassembled WGS sequence"/>
</dbReference>
<name>A0A8J2KAK7_9HEXA</name>
<proteinExistence type="predicted"/>
<comment type="caution">
    <text evidence="2">The sequence shown here is derived from an EMBL/GenBank/DDBJ whole genome shotgun (WGS) entry which is preliminary data.</text>
</comment>
<organism evidence="2 3">
    <name type="scientific">Allacma fusca</name>
    <dbReference type="NCBI Taxonomy" id="39272"/>
    <lineage>
        <taxon>Eukaryota</taxon>
        <taxon>Metazoa</taxon>
        <taxon>Ecdysozoa</taxon>
        <taxon>Arthropoda</taxon>
        <taxon>Hexapoda</taxon>
        <taxon>Collembola</taxon>
        <taxon>Symphypleona</taxon>
        <taxon>Sminthuridae</taxon>
        <taxon>Allacma</taxon>
    </lineage>
</organism>